<evidence type="ECO:0000313" key="4">
    <source>
        <dbReference type="Proteomes" id="UP001055093"/>
    </source>
</evidence>
<keyword evidence="2" id="KW-1133">Transmembrane helix</keyword>
<name>A0ABQ4UUI3_9HYPH</name>
<evidence type="ECO:0000256" key="1">
    <source>
        <dbReference type="ARBA" id="ARBA00022448"/>
    </source>
</evidence>
<sequence>MGKSPSCPHEAGNFGIQNRDKSVIHTGGLESLAGVTRVKGRGSSQSWLIVALFLAVGGLVLAVEPRLLERVPSLALPSARTVFRAESPAHEAPAVPKPASRTAIEGGRIVVKLAPGERERIGVETLDVAPGNHRIEIQAYGSVLDLARVTELTNAYASAQAALQTAQAKAEVSKSAFQRARNLGPYATQVQLETAEGTYQTDQASLSAAQSQLRTLAATAQQEWGPVIGKAIIERAPAVTRLIERTDFLVQVTLPPGEVLKGQPNTAFAEVPPQSERVALRYVSPATRTDQRIQGVSLFYVVSGDSGLLPGMSTLAFITADRAAHGILVPEDAVVHWQGGAWFYRAIGEGGFARHPLPSGAAMSADAYVVGDITEETEIVVRGAQALLSEEARAQSPAAVDDDD</sequence>
<gene>
    <name evidence="3" type="ORF">BGCPKDLD_2514</name>
</gene>
<keyword evidence="2" id="KW-0812">Transmembrane</keyword>
<comment type="caution">
    <text evidence="3">The sequence shown here is derived from an EMBL/GenBank/DDBJ whole genome shotgun (WGS) entry which is preliminary data.</text>
</comment>
<dbReference type="EMBL" id="BPRE01000007">
    <property type="protein sequence ID" value="GJE75926.1"/>
    <property type="molecule type" value="Genomic_DNA"/>
</dbReference>
<keyword evidence="2" id="KW-0472">Membrane</keyword>
<keyword evidence="1" id="KW-0813">Transport</keyword>
<dbReference type="Gene3D" id="2.40.420.20">
    <property type="match status" value="1"/>
</dbReference>
<protein>
    <recommendedName>
        <fullName evidence="5">Multidrug efflux pump subunit AcrA (Membrane-fusion protein)</fullName>
    </recommendedName>
</protein>
<evidence type="ECO:0008006" key="5">
    <source>
        <dbReference type="Google" id="ProtNLM"/>
    </source>
</evidence>
<reference evidence="3" key="2">
    <citation type="submission" date="2021-08" db="EMBL/GenBank/DDBJ databases">
        <authorList>
            <person name="Tani A."/>
            <person name="Ola A."/>
            <person name="Ogura Y."/>
            <person name="Katsura K."/>
            <person name="Hayashi T."/>
        </authorList>
    </citation>
    <scope>NUCLEOTIDE SEQUENCE</scope>
    <source>
        <strain evidence="3">DSM 14458</strain>
    </source>
</reference>
<accession>A0ABQ4UUI3</accession>
<dbReference type="InterPro" id="IPR051909">
    <property type="entry name" value="MFP_Cation_Efflux"/>
</dbReference>
<evidence type="ECO:0000256" key="2">
    <source>
        <dbReference type="SAM" id="Phobius"/>
    </source>
</evidence>
<keyword evidence="4" id="KW-1185">Reference proteome</keyword>
<dbReference type="Proteomes" id="UP001055093">
    <property type="component" value="Unassembled WGS sequence"/>
</dbReference>
<proteinExistence type="predicted"/>
<organism evidence="3 4">
    <name type="scientific">Methylorubrum suomiense</name>
    <dbReference type="NCBI Taxonomy" id="144191"/>
    <lineage>
        <taxon>Bacteria</taxon>
        <taxon>Pseudomonadati</taxon>
        <taxon>Pseudomonadota</taxon>
        <taxon>Alphaproteobacteria</taxon>
        <taxon>Hyphomicrobiales</taxon>
        <taxon>Methylobacteriaceae</taxon>
        <taxon>Methylorubrum</taxon>
    </lineage>
</organism>
<reference evidence="3" key="1">
    <citation type="journal article" date="2021" name="Front. Microbiol.">
        <title>Comprehensive Comparative Genomics and Phenotyping of Methylobacterium Species.</title>
        <authorList>
            <person name="Alessa O."/>
            <person name="Ogura Y."/>
            <person name="Fujitani Y."/>
            <person name="Takami H."/>
            <person name="Hayashi T."/>
            <person name="Sahin N."/>
            <person name="Tani A."/>
        </authorList>
    </citation>
    <scope>NUCLEOTIDE SEQUENCE</scope>
    <source>
        <strain evidence="3">DSM 14458</strain>
    </source>
</reference>
<feature type="transmembrane region" description="Helical" evidence="2">
    <location>
        <begin position="46"/>
        <end position="63"/>
    </location>
</feature>
<dbReference type="PANTHER" id="PTHR30097:SF4">
    <property type="entry name" value="SLR6042 PROTEIN"/>
    <property type="match status" value="1"/>
</dbReference>
<evidence type="ECO:0000313" key="3">
    <source>
        <dbReference type="EMBL" id="GJE75926.1"/>
    </source>
</evidence>
<dbReference type="PANTHER" id="PTHR30097">
    <property type="entry name" value="CATION EFFLUX SYSTEM PROTEIN CUSB"/>
    <property type="match status" value="1"/>
</dbReference>